<dbReference type="InterPro" id="IPR043964">
    <property type="entry name" value="P-loop_TraG"/>
</dbReference>
<evidence type="ECO:0000313" key="3">
    <source>
        <dbReference type="Proteomes" id="UP000249557"/>
    </source>
</evidence>
<feature type="domain" description="TraG P-loop" evidence="1">
    <location>
        <begin position="116"/>
        <end position="241"/>
    </location>
</feature>
<dbReference type="EMBL" id="QFNK01000381">
    <property type="protein sequence ID" value="PZO78689.1"/>
    <property type="molecule type" value="Genomic_DNA"/>
</dbReference>
<dbReference type="PANTHER" id="PTHR30121">
    <property type="entry name" value="UNCHARACTERIZED PROTEIN YJGR-RELATED"/>
    <property type="match status" value="1"/>
</dbReference>
<dbReference type="AlphaFoldDB" id="A0A2W4ZFB8"/>
<dbReference type="PANTHER" id="PTHR30121:SF12">
    <property type="entry name" value="TYPE IV SECRETION SYSTEM PROTEIN CAGE"/>
    <property type="match status" value="1"/>
</dbReference>
<dbReference type="SUPFAM" id="SSF52540">
    <property type="entry name" value="P-loop containing nucleoside triphosphate hydrolases"/>
    <property type="match status" value="1"/>
</dbReference>
<organism evidence="2 3">
    <name type="scientific">Micavibrio aeruginosavorus</name>
    <dbReference type="NCBI Taxonomy" id="349221"/>
    <lineage>
        <taxon>Bacteria</taxon>
        <taxon>Pseudomonadati</taxon>
        <taxon>Bdellovibrionota</taxon>
        <taxon>Bdellovibrionia</taxon>
        <taxon>Bdellovibrionales</taxon>
        <taxon>Pseudobdellovibrionaceae</taxon>
        <taxon>Micavibrio</taxon>
    </lineage>
</organism>
<evidence type="ECO:0000313" key="2">
    <source>
        <dbReference type="EMBL" id="PZO78689.1"/>
    </source>
</evidence>
<name>A0A2W4ZFB8_9BACT</name>
<reference evidence="2 3" key="1">
    <citation type="submission" date="2017-08" db="EMBL/GenBank/DDBJ databases">
        <title>Infants hospitalized years apart are colonized by the same room-sourced microbial strains.</title>
        <authorList>
            <person name="Brooks B."/>
            <person name="Olm M.R."/>
            <person name="Firek B.A."/>
            <person name="Baker R."/>
            <person name="Thomas B.C."/>
            <person name="Morowitz M.J."/>
            <person name="Banfield J.F."/>
        </authorList>
    </citation>
    <scope>NUCLEOTIDE SEQUENCE [LARGE SCALE GENOMIC DNA]</scope>
    <source>
        <strain evidence="2">S2_018_000_R2_104</strain>
    </source>
</reference>
<protein>
    <submittedName>
        <fullName evidence="2">VirB4 family type IV secretion/conjugal transfer ATPase</fullName>
    </submittedName>
</protein>
<accession>A0A2W4ZFB8</accession>
<dbReference type="Pfam" id="PF19044">
    <property type="entry name" value="P-loop_TraG"/>
    <property type="match status" value="1"/>
</dbReference>
<feature type="non-terminal residue" evidence="2">
    <location>
        <position position="1"/>
    </location>
</feature>
<comment type="caution">
    <text evidence="2">The sequence shown here is derived from an EMBL/GenBank/DDBJ whole genome shotgun (WGS) entry which is preliminary data.</text>
</comment>
<evidence type="ECO:0000259" key="1">
    <source>
        <dbReference type="Pfam" id="PF19044"/>
    </source>
</evidence>
<dbReference type="Gene3D" id="3.40.50.300">
    <property type="entry name" value="P-loop containing nucleotide triphosphate hydrolases"/>
    <property type="match status" value="1"/>
</dbReference>
<dbReference type="Proteomes" id="UP000249557">
    <property type="component" value="Unassembled WGS sequence"/>
</dbReference>
<sequence length="334" mass="37947">QRLNPRTVYFDKDHGAEIYLRAIGGNYTTVRQGIPTGLNPLQLPDTPENRAFVRDWIRLLVTIDNNTPVTPQDSDIIADAVNANFEEPIEHRRLRIFAELLSGHEISHGASLAARMAKWHSAGERAWLFDNERDTLALDNKIIGFDLTSILDDPISRTPWLMYVFHRVQEILDGQKVIIMLDEGWKLLDDPAFAARIKDWMKTIRKQNGIIGFATQAVRDALRSSVGDAIIEQSPTQIFLPNPRADENDYCKGFGVSKHELKIIRKLTPESRCFLLKHGTDSVIAKLDLTGMDDFIAVLSGRTQTVQFMHDLIGDYGVEPEYWLPKFIEGRNIL</sequence>
<dbReference type="InterPro" id="IPR051162">
    <property type="entry name" value="T4SS_component"/>
</dbReference>
<dbReference type="InterPro" id="IPR027417">
    <property type="entry name" value="P-loop_NTPase"/>
</dbReference>
<gene>
    <name evidence="2" type="ORF">DI626_11870</name>
</gene>
<proteinExistence type="predicted"/>